<comment type="caution">
    <text evidence="2">The sequence shown here is derived from an EMBL/GenBank/DDBJ whole genome shotgun (WGS) entry which is preliminary data.</text>
</comment>
<keyword evidence="1" id="KW-0812">Transmembrane</keyword>
<keyword evidence="1" id="KW-0472">Membrane</keyword>
<name>A0ABX1JRT9_9MICC</name>
<gene>
    <name evidence="2" type="ORF">HER39_15625</name>
</gene>
<evidence type="ECO:0000313" key="2">
    <source>
        <dbReference type="EMBL" id="NKX51968.1"/>
    </source>
</evidence>
<dbReference type="EMBL" id="JAAZSR010000361">
    <property type="protein sequence ID" value="NKX51968.1"/>
    <property type="molecule type" value="Genomic_DNA"/>
</dbReference>
<evidence type="ECO:0000313" key="3">
    <source>
        <dbReference type="Proteomes" id="UP000523795"/>
    </source>
</evidence>
<evidence type="ECO:0000256" key="1">
    <source>
        <dbReference type="SAM" id="Phobius"/>
    </source>
</evidence>
<sequence length="50" mass="4916">AALPADTAQALLDSAFHAFDSGVAATAGIAAVLMLAASALAYWSLRPQAG</sequence>
<reference evidence="2 3" key="1">
    <citation type="submission" date="2020-04" db="EMBL/GenBank/DDBJ databases">
        <authorList>
            <person name="Liu S."/>
        </authorList>
    </citation>
    <scope>NUCLEOTIDE SEQUENCE [LARGE SCALE GENOMIC DNA]</scope>
    <source>
        <strain evidence="2 3">CGMCC 1.15091</strain>
    </source>
</reference>
<feature type="transmembrane region" description="Helical" evidence="1">
    <location>
        <begin position="23"/>
        <end position="45"/>
    </location>
</feature>
<dbReference type="Proteomes" id="UP000523795">
    <property type="component" value="Unassembled WGS sequence"/>
</dbReference>
<organism evidence="2 3">
    <name type="scientific">Arthrobacter deserti</name>
    <dbReference type="NCBI Taxonomy" id="1742687"/>
    <lineage>
        <taxon>Bacteria</taxon>
        <taxon>Bacillati</taxon>
        <taxon>Actinomycetota</taxon>
        <taxon>Actinomycetes</taxon>
        <taxon>Micrococcales</taxon>
        <taxon>Micrococcaceae</taxon>
        <taxon>Arthrobacter</taxon>
    </lineage>
</organism>
<proteinExistence type="predicted"/>
<protein>
    <recommendedName>
        <fullName evidence="4">MFS transporter</fullName>
    </recommendedName>
</protein>
<evidence type="ECO:0008006" key="4">
    <source>
        <dbReference type="Google" id="ProtNLM"/>
    </source>
</evidence>
<keyword evidence="1" id="KW-1133">Transmembrane helix</keyword>
<keyword evidence="3" id="KW-1185">Reference proteome</keyword>
<feature type="non-terminal residue" evidence="2">
    <location>
        <position position="1"/>
    </location>
</feature>
<accession>A0ABX1JRT9</accession>